<keyword evidence="2" id="KW-0229">DNA integration</keyword>
<dbReference type="InterPro" id="IPR025166">
    <property type="entry name" value="Integrase_DNA_bind_dom"/>
</dbReference>
<dbReference type="SUPFAM" id="SSF56349">
    <property type="entry name" value="DNA breaking-rejoining enzymes"/>
    <property type="match status" value="1"/>
</dbReference>
<dbReference type="PANTHER" id="PTHR30629:SF2">
    <property type="entry name" value="PROPHAGE INTEGRASE INTS-RELATED"/>
    <property type="match status" value="1"/>
</dbReference>
<dbReference type="Gene3D" id="1.10.150.130">
    <property type="match status" value="1"/>
</dbReference>
<dbReference type="InterPro" id="IPR050808">
    <property type="entry name" value="Phage_Integrase"/>
</dbReference>
<evidence type="ECO:0000259" key="5">
    <source>
        <dbReference type="PROSITE" id="PS51898"/>
    </source>
</evidence>
<evidence type="ECO:0000313" key="6">
    <source>
        <dbReference type="EMBL" id="ADE38418.1"/>
    </source>
</evidence>
<dbReference type="HOGENOM" id="CLU_027562_0_4_5"/>
<dbReference type="InterPro" id="IPR013762">
    <property type="entry name" value="Integrase-like_cat_sf"/>
</dbReference>
<keyword evidence="3" id="KW-0238">DNA-binding</keyword>
<dbReference type="InterPro" id="IPR038488">
    <property type="entry name" value="Integrase_DNA-bd_sf"/>
</dbReference>
<dbReference type="GO" id="GO:0006310">
    <property type="term" value="P:DNA recombination"/>
    <property type="evidence" value="ECO:0007669"/>
    <property type="project" value="UniProtKB-KW"/>
</dbReference>
<protein>
    <submittedName>
        <fullName evidence="6">Phage integrase family protein</fullName>
    </submittedName>
</protein>
<dbReference type="Gene3D" id="1.10.443.10">
    <property type="entry name" value="Intergrase catalytic core"/>
    <property type="match status" value="1"/>
</dbReference>
<dbReference type="Pfam" id="PF13356">
    <property type="entry name" value="Arm-DNA-bind_3"/>
    <property type="match status" value="1"/>
</dbReference>
<dbReference type="InterPro" id="IPR002104">
    <property type="entry name" value="Integrase_catalytic"/>
</dbReference>
<dbReference type="OrthoDB" id="7615137at2"/>
<comment type="similarity">
    <text evidence="1">Belongs to the 'phage' integrase family.</text>
</comment>
<evidence type="ECO:0000256" key="2">
    <source>
        <dbReference type="ARBA" id="ARBA00022908"/>
    </source>
</evidence>
<dbReference type="GO" id="GO:0003677">
    <property type="term" value="F:DNA binding"/>
    <property type="evidence" value="ECO:0007669"/>
    <property type="project" value="UniProtKB-KW"/>
</dbReference>
<dbReference type="EMBL" id="CP001751">
    <property type="protein sequence ID" value="ADE38418.1"/>
    <property type="molecule type" value="Genomic_DNA"/>
</dbReference>
<dbReference type="GO" id="GO:0015074">
    <property type="term" value="P:DNA integration"/>
    <property type="evidence" value="ECO:0007669"/>
    <property type="project" value="UniProtKB-KW"/>
</dbReference>
<evidence type="ECO:0000256" key="4">
    <source>
        <dbReference type="ARBA" id="ARBA00023172"/>
    </source>
</evidence>
<accession>D5BPD6</accession>
<dbReference type="eggNOG" id="COG0582">
    <property type="taxonomic scope" value="Bacteria"/>
</dbReference>
<dbReference type="RefSeq" id="WP_013045048.1">
    <property type="nucleotide sequence ID" value="NC_014010.1"/>
</dbReference>
<dbReference type="PROSITE" id="PS51898">
    <property type="entry name" value="TYR_RECOMBINASE"/>
    <property type="match status" value="1"/>
</dbReference>
<dbReference type="PANTHER" id="PTHR30629">
    <property type="entry name" value="PROPHAGE INTEGRASE"/>
    <property type="match status" value="1"/>
</dbReference>
<evidence type="ECO:0000256" key="3">
    <source>
        <dbReference type="ARBA" id="ARBA00023125"/>
    </source>
</evidence>
<dbReference type="AlphaFoldDB" id="D5BPD6"/>
<gene>
    <name evidence="6" type="ordered locus">SAR116_0175</name>
</gene>
<keyword evidence="4" id="KW-0233">DNA recombination</keyword>
<keyword evidence="7" id="KW-1185">Reference proteome</keyword>
<evidence type="ECO:0000256" key="1">
    <source>
        <dbReference type="ARBA" id="ARBA00008857"/>
    </source>
</evidence>
<dbReference type="Proteomes" id="UP000007460">
    <property type="component" value="Chromosome"/>
</dbReference>
<name>D5BPD6_PUNMI</name>
<dbReference type="CDD" id="cd00801">
    <property type="entry name" value="INT_P4_C"/>
    <property type="match status" value="1"/>
</dbReference>
<dbReference type="Gene3D" id="3.30.160.390">
    <property type="entry name" value="Integrase, DNA-binding domain"/>
    <property type="match status" value="1"/>
</dbReference>
<evidence type="ECO:0000313" key="7">
    <source>
        <dbReference type="Proteomes" id="UP000007460"/>
    </source>
</evidence>
<dbReference type="InterPro" id="IPR011010">
    <property type="entry name" value="DNA_brk_join_enz"/>
</dbReference>
<feature type="domain" description="Tyr recombinase" evidence="5">
    <location>
        <begin position="201"/>
        <end position="374"/>
    </location>
</feature>
<dbReference type="KEGG" id="apb:SAR116_0175"/>
<proteinExistence type="inferred from homology"/>
<sequence length="385" mass="43813">MKQKLTASVISKLSCPNNKAQIKFFDTEVTGLAVRITRNGAKTFIFERRPKGTSVARQEKIGRCSDFSIEQARSIARQKAVDFEDPDYLQKVFETKTRLTFKDAYEQYVSVRMSALAQTTREKQIGLFQREVLPTMADIPLESFVRKHLSSITLPIQQSGRQGTASDVWKSVSAFLTWCVKQGYLSINPVLGATPEFQVAKRERKLTLDELASVWRAAEALTPVRCSAVRLLLLLPFRKTEFTRSVWDEFDGEMMNIPSERTKSKRAISLYLTDFAKKQLPLRRNDSNLIFTTNGQVPTRLDDKLLKRLIKLADVEPFGWHDNRRTFSTNLNDLAGADYLAIEACLNHQVEAQRGVSGVYNRATYAERMQAVLQQWSDKVEAAVD</sequence>
<dbReference type="InterPro" id="IPR010998">
    <property type="entry name" value="Integrase_recombinase_N"/>
</dbReference>
<reference evidence="6 7" key="1">
    <citation type="journal article" date="2010" name="J. Bacteriol.">
        <title>Complete genome sequence of "Candidatus Puniceispirillum marinum" IMCC1322, a representative of the SAR116 clade in the Alphaproteobacteria.</title>
        <authorList>
            <person name="Oh H.M."/>
            <person name="Kwon K.K."/>
            <person name="Kang I."/>
            <person name="Kang S.G."/>
            <person name="Lee J.H."/>
            <person name="Kim S.J."/>
            <person name="Cho J.C."/>
        </authorList>
    </citation>
    <scope>NUCLEOTIDE SEQUENCE [LARGE SCALE GENOMIC DNA]</scope>
    <source>
        <strain evidence="6 7">IMCC1322</strain>
    </source>
</reference>
<organism evidence="6 7">
    <name type="scientific">Puniceispirillum marinum (strain IMCC1322)</name>
    <dbReference type="NCBI Taxonomy" id="488538"/>
    <lineage>
        <taxon>Bacteria</taxon>
        <taxon>Pseudomonadati</taxon>
        <taxon>Pseudomonadota</taxon>
        <taxon>Alphaproteobacteria</taxon>
        <taxon>Candidatus Puniceispirillales</taxon>
        <taxon>Candidatus Puniceispirillaceae</taxon>
        <taxon>Candidatus Puniceispirillum</taxon>
    </lineage>
</organism>